<feature type="transmembrane region" description="Helical" evidence="5">
    <location>
        <begin position="232"/>
        <end position="249"/>
    </location>
</feature>
<evidence type="ECO:0000256" key="3">
    <source>
        <dbReference type="ARBA" id="ARBA00022989"/>
    </source>
</evidence>
<dbReference type="RefSeq" id="WP_161673306.1">
    <property type="nucleotide sequence ID" value="NZ_JAABLP010000001.1"/>
</dbReference>
<feature type="transmembrane region" description="Helical" evidence="5">
    <location>
        <begin position="361"/>
        <end position="385"/>
    </location>
</feature>
<feature type="transmembrane region" description="Helical" evidence="5">
    <location>
        <begin position="422"/>
        <end position="441"/>
    </location>
</feature>
<feature type="transmembrane region" description="Helical" evidence="5">
    <location>
        <begin position="29"/>
        <end position="49"/>
    </location>
</feature>
<feature type="transmembrane region" description="Helical" evidence="5">
    <location>
        <begin position="284"/>
        <end position="303"/>
    </location>
</feature>
<dbReference type="PANTHER" id="PTHR37422:SF13">
    <property type="entry name" value="LIPOPOLYSACCHARIDE BIOSYNTHESIS PROTEIN PA4999-RELATED"/>
    <property type="match status" value="1"/>
</dbReference>
<gene>
    <name evidence="7" type="ORF">GWI71_01745</name>
</gene>
<sequence>MILTTGSINRSAARACESDRRQEPFLRRIAASMCLFTLLLQILVPRYIQLPGLNIPLHFTVQFLTLTIVFASSLPRKGQKTPETMASISVFFLVIFSIFIQLASTLLTTLPQMWETLIRDIVLVKCMFFIGRFMGDFDYRKTGLVALEAALLASFVLAIVEQQLGVTFQSMIASYTGSAHNEQVAQVAASRIREGGLRSSGLFEHPIVMSVAAGAVLPWFFIYGLKKATFRRYVYCAAVVSAVLLAAYFSRSRTSVLAIGVGVSVFFAIRLLRQLQQGKPELLLIVVSTFPFFAPAMIAFLSLRLTGGNADEAGSTELRRQMWEKASSYLSESPFIGWGMGNDLTISGIHRGAIVTIDDTYLSHLLTVGGLGLISFIALGMITFVSAMRAYLLHGNTVFGLNALAIASAICAIYAGQITNSIDHMISILYALVGFWSIKIAKERETIKKQRRSADNNRPGLS</sequence>
<dbReference type="Proteomes" id="UP000541347">
    <property type="component" value="Unassembled WGS sequence"/>
</dbReference>
<evidence type="ECO:0000256" key="1">
    <source>
        <dbReference type="ARBA" id="ARBA00004141"/>
    </source>
</evidence>
<keyword evidence="2 5" id="KW-0812">Transmembrane</keyword>
<feature type="transmembrane region" description="Helical" evidence="5">
    <location>
        <begin position="116"/>
        <end position="135"/>
    </location>
</feature>
<dbReference type="EMBL" id="JAABLP010000001">
    <property type="protein sequence ID" value="NBN62393.1"/>
    <property type="molecule type" value="Genomic_DNA"/>
</dbReference>
<evidence type="ECO:0000313" key="8">
    <source>
        <dbReference type="Proteomes" id="UP000541347"/>
    </source>
</evidence>
<dbReference type="Pfam" id="PF04932">
    <property type="entry name" value="Wzy_C"/>
    <property type="match status" value="1"/>
</dbReference>
<dbReference type="InterPro" id="IPR051533">
    <property type="entry name" value="WaaL-like"/>
</dbReference>
<evidence type="ECO:0000256" key="5">
    <source>
        <dbReference type="SAM" id="Phobius"/>
    </source>
</evidence>
<dbReference type="InterPro" id="IPR007016">
    <property type="entry name" value="O-antigen_ligase-rel_domated"/>
</dbReference>
<evidence type="ECO:0000256" key="4">
    <source>
        <dbReference type="ARBA" id="ARBA00023136"/>
    </source>
</evidence>
<keyword evidence="8" id="KW-1185">Reference proteome</keyword>
<evidence type="ECO:0000313" key="7">
    <source>
        <dbReference type="EMBL" id="NBN62393.1"/>
    </source>
</evidence>
<feature type="transmembrane region" description="Helical" evidence="5">
    <location>
        <begin position="207"/>
        <end position="225"/>
    </location>
</feature>
<feature type="transmembrane region" description="Helical" evidence="5">
    <location>
        <begin position="255"/>
        <end position="272"/>
    </location>
</feature>
<keyword evidence="3 5" id="KW-1133">Transmembrane helix</keyword>
<feature type="transmembrane region" description="Helical" evidence="5">
    <location>
        <begin position="86"/>
        <end position="110"/>
    </location>
</feature>
<evidence type="ECO:0000259" key="6">
    <source>
        <dbReference type="Pfam" id="PF04932"/>
    </source>
</evidence>
<feature type="domain" description="O-antigen ligase-related" evidence="6">
    <location>
        <begin position="240"/>
        <end position="377"/>
    </location>
</feature>
<dbReference type="PANTHER" id="PTHR37422">
    <property type="entry name" value="TEICHURONIC ACID BIOSYNTHESIS PROTEIN TUAE"/>
    <property type="match status" value="1"/>
</dbReference>
<accession>A0ABW9ZC39</accession>
<organism evidence="7 8">
    <name type="scientific">Pannonibacter tanglangensis</name>
    <dbReference type="NCBI Taxonomy" id="2750084"/>
    <lineage>
        <taxon>Bacteria</taxon>
        <taxon>Pseudomonadati</taxon>
        <taxon>Pseudomonadota</taxon>
        <taxon>Alphaproteobacteria</taxon>
        <taxon>Hyphomicrobiales</taxon>
        <taxon>Stappiaceae</taxon>
        <taxon>Pannonibacter</taxon>
    </lineage>
</organism>
<feature type="transmembrane region" description="Helical" evidence="5">
    <location>
        <begin position="142"/>
        <end position="160"/>
    </location>
</feature>
<feature type="transmembrane region" description="Helical" evidence="5">
    <location>
        <begin position="55"/>
        <end position="74"/>
    </location>
</feature>
<comment type="subcellular location">
    <subcellularLocation>
        <location evidence="1">Membrane</location>
        <topology evidence="1">Multi-pass membrane protein</topology>
    </subcellularLocation>
</comment>
<evidence type="ECO:0000256" key="2">
    <source>
        <dbReference type="ARBA" id="ARBA00022692"/>
    </source>
</evidence>
<keyword evidence="4 5" id="KW-0472">Membrane</keyword>
<comment type="caution">
    <text evidence="7">The sequence shown here is derived from an EMBL/GenBank/DDBJ whole genome shotgun (WGS) entry which is preliminary data.</text>
</comment>
<reference evidence="7 8" key="1">
    <citation type="submission" date="2020-01" db="EMBL/GenBank/DDBJ databases">
        <authorList>
            <person name="Peng S.Y."/>
            <person name="Li J."/>
            <person name="Wang M."/>
            <person name="Wang L."/>
            <person name="Wang C.Q."/>
            <person name="Wang J.R."/>
        </authorList>
    </citation>
    <scope>NUCLEOTIDE SEQUENCE [LARGE SCALE GENOMIC DNA]</scope>
    <source>
        <strain evidence="7 8">XCT-34</strain>
    </source>
</reference>
<protein>
    <recommendedName>
        <fullName evidence="6">O-antigen ligase-related domain-containing protein</fullName>
    </recommendedName>
</protein>
<feature type="transmembrane region" description="Helical" evidence="5">
    <location>
        <begin position="397"/>
        <end position="416"/>
    </location>
</feature>
<name>A0ABW9ZC39_9HYPH</name>
<proteinExistence type="predicted"/>